<accession>A0ABN7ZBR3</accession>
<dbReference type="Proteomes" id="UP000721236">
    <property type="component" value="Unassembled WGS sequence"/>
</dbReference>
<evidence type="ECO:0000256" key="6">
    <source>
        <dbReference type="ARBA" id="ARBA00023136"/>
    </source>
</evidence>
<comment type="similarity">
    <text evidence="2">Belongs to the UPF0324 family.</text>
</comment>
<keyword evidence="9" id="KW-1185">Reference proteome</keyword>
<evidence type="ECO:0000256" key="5">
    <source>
        <dbReference type="ARBA" id="ARBA00022989"/>
    </source>
</evidence>
<feature type="transmembrane region" description="Helical" evidence="7">
    <location>
        <begin position="20"/>
        <end position="39"/>
    </location>
</feature>
<evidence type="ECO:0000256" key="4">
    <source>
        <dbReference type="ARBA" id="ARBA00022692"/>
    </source>
</evidence>
<evidence type="ECO:0000313" key="9">
    <source>
        <dbReference type="Proteomes" id="UP000721236"/>
    </source>
</evidence>
<sequence>MSTVPTTPTVAALPPTWSQRLLTVIPLGGVAWLASVLAAHPAISHLGISPLMLAMCAGMVACNTMPRHWLAPLGPGMQFARHHMLRVGVALYGLRLTFGSMAALGAAGVLVPLAMLVATLVVGTWIGTRWLGLTRREAIVVSAGSAVCGAAAAIAMASVVRTDDRQTAVAVATVVLFGTAGMFLYPSLFELATAQWHWAVSQRAFGIYTGATLHEVAQVIAAGKMIGDPAADAAVLAKMVRVLALGPLLLVMAMWPGIGEDADTRAGKHRGAAQAVPAASRSHLRSLLKSVPWFAVGFVAVMAINSAGLVPSSWQPGLVALDNWLLACAMLAIGLHTRIADLLRAGRKPLVLAALLFGFLMVAGALLCAATL</sequence>
<feature type="transmembrane region" description="Helical" evidence="7">
    <location>
        <begin position="350"/>
        <end position="370"/>
    </location>
</feature>
<dbReference type="EMBL" id="CAJZAH010000006">
    <property type="protein sequence ID" value="CAG9181497.1"/>
    <property type="molecule type" value="Genomic_DNA"/>
</dbReference>
<dbReference type="InterPro" id="IPR018383">
    <property type="entry name" value="UPF0324_pro"/>
</dbReference>
<feature type="transmembrane region" description="Helical" evidence="7">
    <location>
        <begin position="101"/>
        <end position="126"/>
    </location>
</feature>
<evidence type="ECO:0000256" key="3">
    <source>
        <dbReference type="ARBA" id="ARBA00022475"/>
    </source>
</evidence>
<dbReference type="PANTHER" id="PTHR30106:SF2">
    <property type="entry name" value="UPF0324 INNER MEMBRANE PROTEIN YEIH"/>
    <property type="match status" value="1"/>
</dbReference>
<name>A0ABN7ZBR3_9BURK</name>
<feature type="transmembrane region" description="Helical" evidence="7">
    <location>
        <begin position="166"/>
        <end position="185"/>
    </location>
</feature>
<comment type="subcellular location">
    <subcellularLocation>
        <location evidence="1">Cell membrane</location>
        <topology evidence="1">Multi-pass membrane protein</topology>
    </subcellularLocation>
</comment>
<comment type="caution">
    <text evidence="8">The sequence shown here is derived from an EMBL/GenBank/DDBJ whole genome shotgun (WGS) entry which is preliminary data.</text>
</comment>
<evidence type="ECO:0000256" key="7">
    <source>
        <dbReference type="SAM" id="Phobius"/>
    </source>
</evidence>
<dbReference type="Pfam" id="PF03601">
    <property type="entry name" value="Cons_hypoth698"/>
    <property type="match status" value="1"/>
</dbReference>
<gene>
    <name evidence="8" type="ORF">LMG21510_04312</name>
</gene>
<evidence type="ECO:0000256" key="2">
    <source>
        <dbReference type="ARBA" id="ARBA00007977"/>
    </source>
</evidence>
<dbReference type="RefSeq" id="WP_224043914.1">
    <property type="nucleotide sequence ID" value="NZ_CAJZAH010000006.1"/>
</dbReference>
<keyword evidence="5 7" id="KW-1133">Transmembrane helix</keyword>
<keyword evidence="3" id="KW-1003">Cell membrane</keyword>
<evidence type="ECO:0000256" key="1">
    <source>
        <dbReference type="ARBA" id="ARBA00004651"/>
    </source>
</evidence>
<proteinExistence type="inferred from homology"/>
<feature type="transmembrane region" description="Helical" evidence="7">
    <location>
        <begin position="324"/>
        <end position="343"/>
    </location>
</feature>
<keyword evidence="6 7" id="KW-0472">Membrane</keyword>
<dbReference type="PANTHER" id="PTHR30106">
    <property type="entry name" value="INNER MEMBRANE PROTEIN YEIH-RELATED"/>
    <property type="match status" value="1"/>
</dbReference>
<keyword evidence="4 7" id="KW-0812">Transmembrane</keyword>
<feature type="transmembrane region" description="Helical" evidence="7">
    <location>
        <begin position="291"/>
        <end position="312"/>
    </location>
</feature>
<reference evidence="8 9" key="1">
    <citation type="submission" date="2021-08" db="EMBL/GenBank/DDBJ databases">
        <authorList>
            <person name="Peeters C."/>
        </authorList>
    </citation>
    <scope>NUCLEOTIDE SEQUENCE [LARGE SCALE GENOMIC DNA]</scope>
    <source>
        <strain evidence="8 9">LMG 21510</strain>
    </source>
</reference>
<organism evidence="8 9">
    <name type="scientific">Cupriavidus respiraculi</name>
    <dbReference type="NCBI Taxonomy" id="195930"/>
    <lineage>
        <taxon>Bacteria</taxon>
        <taxon>Pseudomonadati</taxon>
        <taxon>Pseudomonadota</taxon>
        <taxon>Betaproteobacteria</taxon>
        <taxon>Burkholderiales</taxon>
        <taxon>Burkholderiaceae</taxon>
        <taxon>Cupriavidus</taxon>
    </lineage>
</organism>
<feature type="transmembrane region" description="Helical" evidence="7">
    <location>
        <begin position="138"/>
        <end position="160"/>
    </location>
</feature>
<evidence type="ECO:0000313" key="8">
    <source>
        <dbReference type="EMBL" id="CAG9181497.1"/>
    </source>
</evidence>
<protein>
    <recommendedName>
        <fullName evidence="10">Sulfate exporter family transporter</fullName>
    </recommendedName>
</protein>
<evidence type="ECO:0008006" key="10">
    <source>
        <dbReference type="Google" id="ProtNLM"/>
    </source>
</evidence>